<comment type="caution">
    <text evidence="2">The sequence shown here is derived from an EMBL/GenBank/DDBJ whole genome shotgun (WGS) entry which is preliminary data.</text>
</comment>
<name>A0ABS3KIE8_9PROT</name>
<organism evidence="2 3">
    <name type="scientific">Roseomonas marmotae</name>
    <dbReference type="NCBI Taxonomy" id="2768161"/>
    <lineage>
        <taxon>Bacteria</taxon>
        <taxon>Pseudomonadati</taxon>
        <taxon>Pseudomonadota</taxon>
        <taxon>Alphaproteobacteria</taxon>
        <taxon>Acetobacterales</taxon>
        <taxon>Roseomonadaceae</taxon>
        <taxon>Roseomonas</taxon>
    </lineage>
</organism>
<sequence>MATPAKPRAAKAEPAPTAAPAGTNHPVIKDKKIIAAAEEYATLKKDASRIERRLKELKPVLEAAMDGAPVAYAGARILNLSVTEATPEGQNQVITREMIGQVIPGKAGRAGYTTLAVQ</sequence>
<evidence type="ECO:0000313" key="3">
    <source>
        <dbReference type="Proteomes" id="UP001518990"/>
    </source>
</evidence>
<dbReference type="Proteomes" id="UP001518990">
    <property type="component" value="Unassembled WGS sequence"/>
</dbReference>
<feature type="compositionally biased region" description="Low complexity" evidence="1">
    <location>
        <begin position="1"/>
        <end position="21"/>
    </location>
</feature>
<evidence type="ECO:0000256" key="1">
    <source>
        <dbReference type="SAM" id="MobiDB-lite"/>
    </source>
</evidence>
<accession>A0ABS3KIE8</accession>
<proteinExistence type="predicted"/>
<reference evidence="2 3" key="1">
    <citation type="submission" date="2020-09" db="EMBL/GenBank/DDBJ databases">
        <title>Roseomonas.</title>
        <authorList>
            <person name="Zhu W."/>
        </authorList>
    </citation>
    <scope>NUCLEOTIDE SEQUENCE [LARGE SCALE GENOMIC DNA]</scope>
    <source>
        <strain evidence="2 3">1311</strain>
    </source>
</reference>
<gene>
    <name evidence="2" type="ORF">IAI60_21850</name>
</gene>
<dbReference type="EMBL" id="JACTNF010000054">
    <property type="protein sequence ID" value="MBO1077243.1"/>
    <property type="molecule type" value="Genomic_DNA"/>
</dbReference>
<evidence type="ECO:0000313" key="2">
    <source>
        <dbReference type="EMBL" id="MBO1077243.1"/>
    </source>
</evidence>
<protein>
    <submittedName>
        <fullName evidence="2">Uncharacterized protein</fullName>
    </submittedName>
</protein>
<feature type="region of interest" description="Disordered" evidence="1">
    <location>
        <begin position="1"/>
        <end position="25"/>
    </location>
</feature>
<keyword evidence="3" id="KW-1185">Reference proteome</keyword>
<dbReference type="RefSeq" id="WP_207451259.1">
    <property type="nucleotide sequence ID" value="NZ_CP061092.1"/>
</dbReference>